<dbReference type="GO" id="GO:0016787">
    <property type="term" value="F:hydrolase activity"/>
    <property type="evidence" value="ECO:0007669"/>
    <property type="project" value="UniProtKB-KW"/>
</dbReference>
<dbReference type="SUPFAM" id="SSF55811">
    <property type="entry name" value="Nudix"/>
    <property type="match status" value="1"/>
</dbReference>
<keyword evidence="2 5" id="KW-0378">Hydrolase</keyword>
<gene>
    <name evidence="5" type="ORF">KC675_01245</name>
</gene>
<evidence type="ECO:0000313" key="5">
    <source>
        <dbReference type="EMBL" id="MCA9379784.1"/>
    </source>
</evidence>
<dbReference type="AlphaFoldDB" id="A0A955I889"/>
<sequence>MKTKDNAKFHIVAVKAWVKKGDRYLLARRSMEELHMPGAWSLPGGKVENDEDTIDILQKTLKREIFEEVGLEITNEIELLFNNTFKRSDGSSVVGLTFFTHWKSGEAEPLEETSEVEWFTIEELLGMDDIEYFLKREISVLDKYHNLKST</sequence>
<dbReference type="InterPro" id="IPR020476">
    <property type="entry name" value="Nudix_hydrolase"/>
</dbReference>
<dbReference type="Proteomes" id="UP000745577">
    <property type="component" value="Unassembled WGS sequence"/>
</dbReference>
<comment type="cofactor">
    <cofactor evidence="1">
        <name>Mg(2+)</name>
        <dbReference type="ChEBI" id="CHEBI:18420"/>
    </cofactor>
</comment>
<dbReference type="PRINTS" id="PR00502">
    <property type="entry name" value="NUDIXFAMILY"/>
</dbReference>
<dbReference type="PROSITE" id="PS51462">
    <property type="entry name" value="NUDIX"/>
    <property type="match status" value="1"/>
</dbReference>
<evidence type="ECO:0000313" key="6">
    <source>
        <dbReference type="Proteomes" id="UP000745577"/>
    </source>
</evidence>
<dbReference type="InterPro" id="IPR000086">
    <property type="entry name" value="NUDIX_hydrolase_dom"/>
</dbReference>
<dbReference type="Gene3D" id="3.90.79.10">
    <property type="entry name" value="Nucleoside Triphosphate Pyrophosphohydrolase"/>
    <property type="match status" value="1"/>
</dbReference>
<evidence type="ECO:0000256" key="2">
    <source>
        <dbReference type="ARBA" id="ARBA00022801"/>
    </source>
</evidence>
<evidence type="ECO:0000259" key="4">
    <source>
        <dbReference type="PROSITE" id="PS51462"/>
    </source>
</evidence>
<dbReference type="PANTHER" id="PTHR43046">
    <property type="entry name" value="GDP-MANNOSE MANNOSYL HYDROLASE"/>
    <property type="match status" value="1"/>
</dbReference>
<proteinExistence type="predicted"/>
<protein>
    <submittedName>
        <fullName evidence="5">NUDIX hydrolase</fullName>
    </submittedName>
</protein>
<feature type="domain" description="Nudix hydrolase" evidence="4">
    <location>
        <begin position="7"/>
        <end position="142"/>
    </location>
</feature>
<keyword evidence="3" id="KW-0460">Magnesium</keyword>
<dbReference type="PANTHER" id="PTHR43046:SF12">
    <property type="entry name" value="GDP-MANNOSE MANNOSYL HYDROLASE"/>
    <property type="match status" value="1"/>
</dbReference>
<dbReference type="EMBL" id="JAGQLL010000012">
    <property type="protein sequence ID" value="MCA9379784.1"/>
    <property type="molecule type" value="Genomic_DNA"/>
</dbReference>
<name>A0A955I889_9BACT</name>
<reference evidence="5" key="2">
    <citation type="journal article" date="2021" name="Microbiome">
        <title>Successional dynamics and alternative stable states in a saline activated sludge microbial community over 9 years.</title>
        <authorList>
            <person name="Wang Y."/>
            <person name="Ye J."/>
            <person name="Ju F."/>
            <person name="Liu L."/>
            <person name="Boyd J.A."/>
            <person name="Deng Y."/>
            <person name="Parks D.H."/>
            <person name="Jiang X."/>
            <person name="Yin X."/>
            <person name="Woodcroft B.J."/>
            <person name="Tyson G.W."/>
            <person name="Hugenholtz P."/>
            <person name="Polz M.F."/>
            <person name="Zhang T."/>
        </authorList>
    </citation>
    <scope>NUCLEOTIDE SEQUENCE</scope>
    <source>
        <strain evidence="5">HKST-UBA15</strain>
    </source>
</reference>
<evidence type="ECO:0000256" key="1">
    <source>
        <dbReference type="ARBA" id="ARBA00001946"/>
    </source>
</evidence>
<reference evidence="5" key="1">
    <citation type="submission" date="2020-04" db="EMBL/GenBank/DDBJ databases">
        <authorList>
            <person name="Zhang T."/>
        </authorList>
    </citation>
    <scope>NUCLEOTIDE SEQUENCE</scope>
    <source>
        <strain evidence="5">HKST-UBA15</strain>
    </source>
</reference>
<organism evidence="5 6">
    <name type="scientific">Candidatus Dojkabacteria bacterium</name>
    <dbReference type="NCBI Taxonomy" id="2099670"/>
    <lineage>
        <taxon>Bacteria</taxon>
        <taxon>Candidatus Dojkabacteria</taxon>
    </lineage>
</organism>
<accession>A0A955I889</accession>
<dbReference type="InterPro" id="IPR015797">
    <property type="entry name" value="NUDIX_hydrolase-like_dom_sf"/>
</dbReference>
<evidence type="ECO:0000256" key="3">
    <source>
        <dbReference type="ARBA" id="ARBA00022842"/>
    </source>
</evidence>
<comment type="caution">
    <text evidence="5">The sequence shown here is derived from an EMBL/GenBank/DDBJ whole genome shotgun (WGS) entry which is preliminary data.</text>
</comment>
<dbReference type="Pfam" id="PF00293">
    <property type="entry name" value="NUDIX"/>
    <property type="match status" value="1"/>
</dbReference>